<evidence type="ECO:0000256" key="1">
    <source>
        <dbReference type="ARBA" id="ARBA00001946"/>
    </source>
</evidence>
<comment type="cofactor">
    <cofactor evidence="1">
        <name>Mg(2+)</name>
        <dbReference type="ChEBI" id="CHEBI:18420"/>
    </cofactor>
</comment>
<keyword evidence="9" id="KW-1185">Reference proteome</keyword>
<evidence type="ECO:0000256" key="2">
    <source>
        <dbReference type="ARBA" id="ARBA00006706"/>
    </source>
</evidence>
<dbReference type="PANTHER" id="PTHR43281">
    <property type="entry name" value="FARNESYL DIPHOSPHATE SYNTHASE"/>
    <property type="match status" value="1"/>
</dbReference>
<keyword evidence="6" id="KW-0414">Isoprene biosynthesis</keyword>
<dbReference type="Gene3D" id="1.10.600.10">
    <property type="entry name" value="Farnesyl Diphosphate Synthase"/>
    <property type="match status" value="1"/>
</dbReference>
<keyword evidence="3 7" id="KW-0808">Transferase</keyword>
<dbReference type="Pfam" id="PF00348">
    <property type="entry name" value="polyprenyl_synt"/>
    <property type="match status" value="1"/>
</dbReference>
<gene>
    <name evidence="8" type="ORF">GCM10009416_14970</name>
</gene>
<dbReference type="EMBL" id="BAAAFZ010000015">
    <property type="protein sequence ID" value="GAA0577423.1"/>
    <property type="molecule type" value="Genomic_DNA"/>
</dbReference>
<comment type="similarity">
    <text evidence="2 7">Belongs to the FPP/GGPP synthase family.</text>
</comment>
<keyword evidence="5" id="KW-0460">Magnesium</keyword>
<keyword evidence="4" id="KW-0479">Metal-binding</keyword>
<dbReference type="SFLD" id="SFLDS00005">
    <property type="entry name" value="Isoprenoid_Synthase_Type_I"/>
    <property type="match status" value="1"/>
</dbReference>
<dbReference type="InterPro" id="IPR000092">
    <property type="entry name" value="Polyprenyl_synt"/>
</dbReference>
<name>A0ABN1EY18_9PROT</name>
<organism evidence="8 9">
    <name type="scientific">Craurococcus roseus</name>
    <dbReference type="NCBI Taxonomy" id="77585"/>
    <lineage>
        <taxon>Bacteria</taxon>
        <taxon>Pseudomonadati</taxon>
        <taxon>Pseudomonadota</taxon>
        <taxon>Alphaproteobacteria</taxon>
        <taxon>Acetobacterales</taxon>
        <taxon>Acetobacteraceae</taxon>
        <taxon>Craurococcus</taxon>
    </lineage>
</organism>
<protein>
    <submittedName>
        <fullName evidence="8">Polyprenyl synthetase family protein</fullName>
    </submittedName>
</protein>
<evidence type="ECO:0000313" key="8">
    <source>
        <dbReference type="EMBL" id="GAA0577423.1"/>
    </source>
</evidence>
<evidence type="ECO:0000256" key="5">
    <source>
        <dbReference type="ARBA" id="ARBA00022842"/>
    </source>
</evidence>
<evidence type="ECO:0000256" key="7">
    <source>
        <dbReference type="RuleBase" id="RU004466"/>
    </source>
</evidence>
<dbReference type="RefSeq" id="WP_343894575.1">
    <property type="nucleotide sequence ID" value="NZ_BAAAFZ010000015.1"/>
</dbReference>
<evidence type="ECO:0000256" key="6">
    <source>
        <dbReference type="ARBA" id="ARBA00023229"/>
    </source>
</evidence>
<evidence type="ECO:0000256" key="3">
    <source>
        <dbReference type="ARBA" id="ARBA00022679"/>
    </source>
</evidence>
<reference evidence="8 9" key="1">
    <citation type="journal article" date="2019" name="Int. J. Syst. Evol. Microbiol.">
        <title>The Global Catalogue of Microorganisms (GCM) 10K type strain sequencing project: providing services to taxonomists for standard genome sequencing and annotation.</title>
        <authorList>
            <consortium name="The Broad Institute Genomics Platform"/>
            <consortium name="The Broad Institute Genome Sequencing Center for Infectious Disease"/>
            <person name="Wu L."/>
            <person name="Ma J."/>
        </authorList>
    </citation>
    <scope>NUCLEOTIDE SEQUENCE [LARGE SCALE GENOMIC DNA]</scope>
    <source>
        <strain evidence="8 9">JCM 9933</strain>
    </source>
</reference>
<dbReference type="Proteomes" id="UP001501588">
    <property type="component" value="Unassembled WGS sequence"/>
</dbReference>
<dbReference type="PANTHER" id="PTHR43281:SF1">
    <property type="entry name" value="FARNESYL DIPHOSPHATE SYNTHASE"/>
    <property type="match status" value="1"/>
</dbReference>
<dbReference type="PROSITE" id="PS00444">
    <property type="entry name" value="POLYPRENYL_SYNTHASE_2"/>
    <property type="match status" value="1"/>
</dbReference>
<evidence type="ECO:0000313" key="9">
    <source>
        <dbReference type="Proteomes" id="UP001501588"/>
    </source>
</evidence>
<dbReference type="SUPFAM" id="SSF48576">
    <property type="entry name" value="Terpenoid synthases"/>
    <property type="match status" value="1"/>
</dbReference>
<dbReference type="InterPro" id="IPR033749">
    <property type="entry name" value="Polyprenyl_synt_CS"/>
</dbReference>
<proteinExistence type="inferred from homology"/>
<dbReference type="InterPro" id="IPR008949">
    <property type="entry name" value="Isoprenoid_synthase_dom_sf"/>
</dbReference>
<evidence type="ECO:0000256" key="4">
    <source>
        <dbReference type="ARBA" id="ARBA00022723"/>
    </source>
</evidence>
<sequence length="294" mass="29744">MDAVSRIERALSAALSHAGKAGGPPRLGKAMEHAVFPRGARVRPRLCLAVAAACGEDDPAAADAAAAAIELLHCASLVHDDLPCFDNADVRRGRPSVHRAFGEPLAVLAGDALIVLAFQTIARGAGAAPRRLGPLLEVVGAAVGAPAGIAAGQAWECEPPETVDLGHYQRSKTGILFAAAAMAGAVSAGAEGGPWRLLGERLGEAYQVADDIRDAAAEPEEMGKPAGRDVALGRPSAATSYGVSGAVTRLEALAAEAMAAVPPCRGAAELRGLIRSEAKRLMPASLAARAVAAA</sequence>
<accession>A0ABN1EY18</accession>
<comment type="caution">
    <text evidence="8">The sequence shown here is derived from an EMBL/GenBank/DDBJ whole genome shotgun (WGS) entry which is preliminary data.</text>
</comment>
<dbReference type="PROSITE" id="PS00723">
    <property type="entry name" value="POLYPRENYL_SYNTHASE_1"/>
    <property type="match status" value="1"/>
</dbReference>